<dbReference type="Pfam" id="PF00134">
    <property type="entry name" value="Cyclin_N"/>
    <property type="match status" value="1"/>
</dbReference>
<sequence length="324" mass="37598">MADFQTSTHRSKWIFTLDDLMERRSFANDSAVKMLEQYGTTRVDVNVDGSFSYPEPIFDLNSTAEQNTIVKPLSCEEEEYMRTFYEQKIQEVCKAFQFPNKIQATSLIYFKRFYLQWSVMQHHPKNIMLTCIYASCKIEENHVSAEELGKGIKQDHKPILNNEMLVLQSLGFDLIVYAPYRSISGFIHDLEESGEIRNGELEHLQNLHETAIQEANKIMLTDAPLLYPPGQLALASLQRSNEVHHVIDFDRYLDTVLSRQNSPYSASELLDLLRSIDYLVDKLKVPTIDDMKPIDRKLRMCLDPSSQDESKRREKKSKKSKRMA</sequence>
<dbReference type="FunFam" id="1.10.472.10:FF:000063">
    <property type="entry name" value="cyclin-H1-1"/>
    <property type="match status" value="1"/>
</dbReference>
<comment type="similarity">
    <text evidence="5">Belongs to the cyclin family.</text>
</comment>
<evidence type="ECO:0000313" key="8">
    <source>
        <dbReference type="EMBL" id="KAJ3697505.1"/>
    </source>
</evidence>
<accession>A0AAD5ZGL1</accession>
<evidence type="ECO:0000313" key="9">
    <source>
        <dbReference type="Proteomes" id="UP001210211"/>
    </source>
</evidence>
<protein>
    <recommendedName>
        <fullName evidence="4">Cyclin-H1-1</fullName>
    </recommendedName>
</protein>
<evidence type="ECO:0000256" key="5">
    <source>
        <dbReference type="RuleBase" id="RU000383"/>
    </source>
</evidence>
<dbReference type="GO" id="GO:0016538">
    <property type="term" value="F:cyclin-dependent protein serine/threonine kinase regulator activity"/>
    <property type="evidence" value="ECO:0007669"/>
    <property type="project" value="InterPro"/>
</dbReference>
<keyword evidence="3" id="KW-0131">Cell cycle</keyword>
<keyword evidence="9" id="KW-1185">Reference proteome</keyword>
<feature type="compositionally biased region" description="Basic residues" evidence="6">
    <location>
        <begin position="313"/>
        <end position="324"/>
    </location>
</feature>
<evidence type="ECO:0000256" key="3">
    <source>
        <dbReference type="ARBA" id="ARBA00023306"/>
    </source>
</evidence>
<gene>
    <name evidence="8" type="ORF">LUZ61_001210</name>
</gene>
<keyword evidence="2 5" id="KW-0195">Cyclin</keyword>
<dbReference type="SUPFAM" id="SSF47954">
    <property type="entry name" value="Cyclin-like"/>
    <property type="match status" value="2"/>
</dbReference>
<reference evidence="8 9" key="1">
    <citation type="journal article" date="2022" name="Cell">
        <title>Repeat-based holocentromeres influence genome architecture and karyotype evolution.</title>
        <authorList>
            <person name="Hofstatter P.G."/>
            <person name="Thangavel G."/>
            <person name="Lux T."/>
            <person name="Neumann P."/>
            <person name="Vondrak T."/>
            <person name="Novak P."/>
            <person name="Zhang M."/>
            <person name="Costa L."/>
            <person name="Castellani M."/>
            <person name="Scott A."/>
            <person name="Toegelov H."/>
            <person name="Fuchs J."/>
            <person name="Mata-Sucre Y."/>
            <person name="Dias Y."/>
            <person name="Vanzela A.L.L."/>
            <person name="Huettel B."/>
            <person name="Almeida C.C.S."/>
            <person name="Simkova H."/>
            <person name="Souza G."/>
            <person name="Pedrosa-Harand A."/>
            <person name="Macas J."/>
            <person name="Mayer K.F.X."/>
            <person name="Houben A."/>
            <person name="Marques A."/>
        </authorList>
    </citation>
    <scope>NUCLEOTIDE SEQUENCE [LARGE SCALE GENOMIC DNA]</scope>
    <source>
        <strain evidence="8">RhyTen1mFocal</strain>
    </source>
</reference>
<dbReference type="InterPro" id="IPR043198">
    <property type="entry name" value="Cyclin/Ssn8"/>
</dbReference>
<name>A0AAD5ZGL1_9POAL</name>
<feature type="region of interest" description="Disordered" evidence="6">
    <location>
        <begin position="301"/>
        <end position="324"/>
    </location>
</feature>
<evidence type="ECO:0000259" key="7">
    <source>
        <dbReference type="SMART" id="SM00385"/>
    </source>
</evidence>
<dbReference type="PANTHER" id="PTHR10026">
    <property type="entry name" value="CYCLIN"/>
    <property type="match status" value="1"/>
</dbReference>
<dbReference type="EMBL" id="JAMRDG010000001">
    <property type="protein sequence ID" value="KAJ3697505.1"/>
    <property type="molecule type" value="Genomic_DNA"/>
</dbReference>
<dbReference type="InterPro" id="IPR006671">
    <property type="entry name" value="Cyclin_N"/>
</dbReference>
<evidence type="ECO:0000256" key="2">
    <source>
        <dbReference type="ARBA" id="ARBA00023127"/>
    </source>
</evidence>
<dbReference type="Gene3D" id="1.10.472.10">
    <property type="entry name" value="Cyclin-like"/>
    <property type="match status" value="2"/>
</dbReference>
<evidence type="ECO:0000256" key="1">
    <source>
        <dbReference type="ARBA" id="ARBA00022618"/>
    </source>
</evidence>
<feature type="domain" description="Cyclin-like" evidence="7">
    <location>
        <begin position="87"/>
        <end position="168"/>
    </location>
</feature>
<dbReference type="InterPro" id="IPR013763">
    <property type="entry name" value="Cyclin-like_dom"/>
</dbReference>
<comment type="caution">
    <text evidence="8">The sequence shown here is derived from an EMBL/GenBank/DDBJ whole genome shotgun (WGS) entry which is preliminary data.</text>
</comment>
<dbReference type="CDD" id="cd20586">
    <property type="entry name" value="CYCLIN_AcCycH_rpt2"/>
    <property type="match status" value="1"/>
</dbReference>
<dbReference type="GO" id="GO:0005634">
    <property type="term" value="C:nucleus"/>
    <property type="evidence" value="ECO:0007669"/>
    <property type="project" value="UniProtKB-ARBA"/>
</dbReference>
<dbReference type="GO" id="GO:0051301">
    <property type="term" value="P:cell division"/>
    <property type="evidence" value="ECO:0007669"/>
    <property type="project" value="UniProtKB-KW"/>
</dbReference>
<dbReference type="CDD" id="cd20585">
    <property type="entry name" value="CYCLIN_AcCycH_rpt1"/>
    <property type="match status" value="1"/>
</dbReference>
<dbReference type="Pfam" id="PF16899">
    <property type="entry name" value="Cyclin_C_2"/>
    <property type="match status" value="1"/>
</dbReference>
<dbReference type="Proteomes" id="UP001210211">
    <property type="component" value="Unassembled WGS sequence"/>
</dbReference>
<dbReference type="InterPro" id="IPR036915">
    <property type="entry name" value="Cyclin-like_sf"/>
</dbReference>
<dbReference type="InterPro" id="IPR031658">
    <property type="entry name" value="Cyclin_C_2"/>
</dbReference>
<dbReference type="FunFam" id="1.10.472.10:FF:000029">
    <property type="entry name" value="Cyclin h"/>
    <property type="match status" value="1"/>
</dbReference>
<dbReference type="AlphaFoldDB" id="A0AAD5ZGL1"/>
<organism evidence="8 9">
    <name type="scientific">Rhynchospora tenuis</name>
    <dbReference type="NCBI Taxonomy" id="198213"/>
    <lineage>
        <taxon>Eukaryota</taxon>
        <taxon>Viridiplantae</taxon>
        <taxon>Streptophyta</taxon>
        <taxon>Embryophyta</taxon>
        <taxon>Tracheophyta</taxon>
        <taxon>Spermatophyta</taxon>
        <taxon>Magnoliopsida</taxon>
        <taxon>Liliopsida</taxon>
        <taxon>Poales</taxon>
        <taxon>Cyperaceae</taxon>
        <taxon>Cyperoideae</taxon>
        <taxon>Rhynchosporeae</taxon>
        <taxon>Rhynchospora</taxon>
    </lineage>
</organism>
<evidence type="ECO:0000256" key="4">
    <source>
        <dbReference type="ARBA" id="ARBA00070296"/>
    </source>
</evidence>
<proteinExistence type="inferred from homology"/>
<dbReference type="SMART" id="SM00385">
    <property type="entry name" value="CYCLIN"/>
    <property type="match status" value="1"/>
</dbReference>
<keyword evidence="1" id="KW-0132">Cell division</keyword>
<dbReference type="GO" id="GO:0006357">
    <property type="term" value="P:regulation of transcription by RNA polymerase II"/>
    <property type="evidence" value="ECO:0007669"/>
    <property type="project" value="InterPro"/>
</dbReference>
<evidence type="ECO:0000256" key="6">
    <source>
        <dbReference type="SAM" id="MobiDB-lite"/>
    </source>
</evidence>